<evidence type="ECO:0008006" key="3">
    <source>
        <dbReference type="Google" id="ProtNLM"/>
    </source>
</evidence>
<evidence type="ECO:0000313" key="2">
    <source>
        <dbReference type="EMBL" id="KKN80077.1"/>
    </source>
</evidence>
<gene>
    <name evidence="2" type="ORF">LCGC14_0333650</name>
</gene>
<feature type="region of interest" description="Disordered" evidence="1">
    <location>
        <begin position="446"/>
        <end position="472"/>
    </location>
</feature>
<sequence length="800" mass="85940">MKRRSILTFLCVLLLASAATAQGPAPLADRLPANTLLYAGWAGQNPAFNQALLGQLLKSDQSAALLRSIYGLILENASHADEKASFEHVWAMADIVWRRPVAIALIDVSPPASPPEGNEATQPTGPPPAPFDISAVLMIDLGQQRDTFAQHLDALLETGEVPLEQTTVGELPARMLMTPIGPVMLAYVGETLMVTLGDKTLETLAALAAEASLARNPKFLTHMKDVAGADVQLAVYLDIERIRATVQTFLPPPPETPEGAEEPTTQMASGMSPAYYIASMVGPVWEAVGMDQATVVAGAISVDGDALHAKMRLFTPGPHHGLLTIYTGDPITEADLADVPADADYVSIMKLPIEKVYDELLRRSEAFPSMPDGEKPSEAITEQLAMMETMLGFSIREDLLGAVGQTWMMVSAPSQGGFLTGTVLSVEIADAAKLGDLIDKLERRLEGRPDPASDDGSAPAAVAPAAPDEVGEVEEIDDADPVLATMRIGDTDIRYVRRAPGRRSERPWIPMPVAPAWAVHGDRLYMALYPQVIAAVLQRGPVTSLTSTPQFRTLRAKLAARPCSLVYTNTPKILRQVYNFALIGWTTGAGAGRRFGVVNLEQHWLPPLTSIERYLQPEMQAVSADDGGITWEWYGSVPIVGALTALNTVGAASTAMLPTMSRARGKAKEAVSSANLHAIGSAAAMYAAMHDNEFPENFEALIEEGLIMPHALKSSHSPGQVQMVNGVLMGDVGFIYLKPHLSMDSGLIMAYEKPEYYGHRGTNVARVDGSVTWLDMADFQELLERTQAAREAAQDNGAGF</sequence>
<name>A0A0F9TYM1_9ZZZZ</name>
<feature type="region of interest" description="Disordered" evidence="1">
    <location>
        <begin position="108"/>
        <end position="127"/>
    </location>
</feature>
<dbReference type="EMBL" id="LAZR01000237">
    <property type="protein sequence ID" value="KKN80077.1"/>
    <property type="molecule type" value="Genomic_DNA"/>
</dbReference>
<dbReference type="AlphaFoldDB" id="A0A0F9TYM1"/>
<organism evidence="2">
    <name type="scientific">marine sediment metagenome</name>
    <dbReference type="NCBI Taxonomy" id="412755"/>
    <lineage>
        <taxon>unclassified sequences</taxon>
        <taxon>metagenomes</taxon>
        <taxon>ecological metagenomes</taxon>
    </lineage>
</organism>
<evidence type="ECO:0000256" key="1">
    <source>
        <dbReference type="SAM" id="MobiDB-lite"/>
    </source>
</evidence>
<protein>
    <recommendedName>
        <fullName evidence="3">DUF1559 domain-containing protein</fullName>
    </recommendedName>
</protein>
<feature type="compositionally biased region" description="Low complexity" evidence="1">
    <location>
        <begin position="454"/>
        <end position="468"/>
    </location>
</feature>
<reference evidence="2" key="1">
    <citation type="journal article" date="2015" name="Nature">
        <title>Complex archaea that bridge the gap between prokaryotes and eukaryotes.</title>
        <authorList>
            <person name="Spang A."/>
            <person name="Saw J.H."/>
            <person name="Jorgensen S.L."/>
            <person name="Zaremba-Niedzwiedzka K."/>
            <person name="Martijn J."/>
            <person name="Lind A.E."/>
            <person name="van Eijk R."/>
            <person name="Schleper C."/>
            <person name="Guy L."/>
            <person name="Ettema T.J."/>
        </authorList>
    </citation>
    <scope>NUCLEOTIDE SEQUENCE</scope>
</reference>
<proteinExistence type="predicted"/>
<accession>A0A0F9TYM1</accession>
<comment type="caution">
    <text evidence="2">The sequence shown here is derived from an EMBL/GenBank/DDBJ whole genome shotgun (WGS) entry which is preliminary data.</text>
</comment>